<keyword evidence="1" id="KW-0175">Coiled coil</keyword>
<organism evidence="3 4">
    <name type="scientific">Mugilogobius chulae</name>
    <name type="common">yellowstripe goby</name>
    <dbReference type="NCBI Taxonomy" id="88201"/>
    <lineage>
        <taxon>Eukaryota</taxon>
        <taxon>Metazoa</taxon>
        <taxon>Chordata</taxon>
        <taxon>Craniata</taxon>
        <taxon>Vertebrata</taxon>
        <taxon>Euteleostomi</taxon>
        <taxon>Actinopterygii</taxon>
        <taxon>Neopterygii</taxon>
        <taxon>Teleostei</taxon>
        <taxon>Neoteleostei</taxon>
        <taxon>Acanthomorphata</taxon>
        <taxon>Gobiaria</taxon>
        <taxon>Gobiiformes</taxon>
        <taxon>Gobioidei</taxon>
        <taxon>Gobiidae</taxon>
        <taxon>Gobionellinae</taxon>
        <taxon>Mugilogobius</taxon>
    </lineage>
</organism>
<feature type="compositionally biased region" description="Polar residues" evidence="2">
    <location>
        <begin position="314"/>
        <end position="325"/>
    </location>
</feature>
<comment type="caution">
    <text evidence="3">The sequence shown here is derived from an EMBL/GenBank/DDBJ whole genome shotgun (WGS) entry which is preliminary data.</text>
</comment>
<feature type="region of interest" description="Disordered" evidence="2">
    <location>
        <begin position="89"/>
        <end position="118"/>
    </location>
</feature>
<evidence type="ECO:0000256" key="2">
    <source>
        <dbReference type="SAM" id="MobiDB-lite"/>
    </source>
</evidence>
<name>A0AAW0MDA4_9GOBI</name>
<feature type="region of interest" description="Disordered" evidence="2">
    <location>
        <begin position="1"/>
        <end position="52"/>
    </location>
</feature>
<feature type="region of interest" description="Disordered" evidence="2">
    <location>
        <begin position="254"/>
        <end position="325"/>
    </location>
</feature>
<gene>
    <name evidence="3" type="ORF">WMY93_032253</name>
</gene>
<dbReference type="AlphaFoldDB" id="A0AAW0MDA4"/>
<evidence type="ECO:0000313" key="4">
    <source>
        <dbReference type="Proteomes" id="UP001460270"/>
    </source>
</evidence>
<dbReference type="EMBL" id="JBBPFD010000729">
    <property type="protein sequence ID" value="KAK7877035.1"/>
    <property type="molecule type" value="Genomic_DNA"/>
</dbReference>
<reference evidence="4" key="1">
    <citation type="submission" date="2024-04" db="EMBL/GenBank/DDBJ databases">
        <title>Salinicola lusitanus LLJ914,a marine bacterium isolated from the Okinawa Trough.</title>
        <authorList>
            <person name="Li J."/>
        </authorList>
    </citation>
    <scope>NUCLEOTIDE SEQUENCE [LARGE SCALE GENOMIC DNA]</scope>
</reference>
<accession>A0AAW0MDA4</accession>
<feature type="compositionally biased region" description="Basic and acidic residues" evidence="2">
    <location>
        <begin position="31"/>
        <end position="44"/>
    </location>
</feature>
<protein>
    <submittedName>
        <fullName evidence="3">Uncharacterized protein</fullName>
    </submittedName>
</protein>
<sequence length="325" mass="36210">MEDVRAEVEPGPEQDSGRSKAGPSGLSLKSDQSKGHGINFRDGRSSSSASRADCLSTDLTRLHGDKVKLQNAPDKNCLFSWTVSENGDVRAEVEPGPEQDSGRSKAGPSGLSLKSDWSKGHDINFRDGRSSSSAPRFNLRCKDENIIPASIYIKNPIPTNNAHNIIQKARKALLQERIRITVNTLENMDRTLKEDTEHFKTRFPTDNDNQIEAHLKRIHEQEFTVSKKRQITKLEKLMEKKRIKENRIRTETNVNVRAEVEPGPEQDSGRSKAGPSGLSLKSDRSKGHGINFRDGRSSSSASRSEDRSVLIGQEPQTELDTIFQV</sequence>
<keyword evidence="4" id="KW-1185">Reference proteome</keyword>
<evidence type="ECO:0000313" key="3">
    <source>
        <dbReference type="EMBL" id="KAK7877035.1"/>
    </source>
</evidence>
<feature type="coiled-coil region" evidence="1">
    <location>
        <begin position="227"/>
        <end position="254"/>
    </location>
</feature>
<dbReference type="Proteomes" id="UP001460270">
    <property type="component" value="Unassembled WGS sequence"/>
</dbReference>
<proteinExistence type="predicted"/>
<feature type="compositionally biased region" description="Basic and acidic residues" evidence="2">
    <location>
        <begin position="281"/>
        <end position="296"/>
    </location>
</feature>
<evidence type="ECO:0000256" key="1">
    <source>
        <dbReference type="SAM" id="Coils"/>
    </source>
</evidence>